<name>A0ABT5IU80_9NEIS</name>
<evidence type="ECO:0000256" key="3">
    <source>
        <dbReference type="ARBA" id="ARBA00022679"/>
    </source>
</evidence>
<evidence type="ECO:0000256" key="2">
    <source>
        <dbReference type="ARBA" id="ARBA00006464"/>
    </source>
</evidence>
<keyword evidence="3 9" id="KW-0808">Transferase</keyword>
<dbReference type="GO" id="GO:0089702">
    <property type="term" value="F:undecaprenyl-phosphate glucose phosphotransferase activity"/>
    <property type="evidence" value="ECO:0007669"/>
    <property type="project" value="UniProtKB-EC"/>
</dbReference>
<dbReference type="PANTHER" id="PTHR30576">
    <property type="entry name" value="COLANIC BIOSYNTHESIS UDP-GLUCOSE LIPID CARRIER TRANSFERASE"/>
    <property type="match status" value="1"/>
</dbReference>
<evidence type="ECO:0000256" key="1">
    <source>
        <dbReference type="ARBA" id="ARBA00004141"/>
    </source>
</evidence>
<evidence type="ECO:0000256" key="6">
    <source>
        <dbReference type="ARBA" id="ARBA00023136"/>
    </source>
</evidence>
<dbReference type="Proteomes" id="UP001219956">
    <property type="component" value="Unassembled WGS sequence"/>
</dbReference>
<dbReference type="InterPro" id="IPR003362">
    <property type="entry name" value="Bact_transf"/>
</dbReference>
<evidence type="ECO:0000256" key="5">
    <source>
        <dbReference type="ARBA" id="ARBA00022989"/>
    </source>
</evidence>
<dbReference type="EC" id="2.7.8.31" evidence="9"/>
<comment type="caution">
    <text evidence="9">The sequence shown here is derived from an EMBL/GenBank/DDBJ whole genome shotgun (WGS) entry which is preliminary data.</text>
</comment>
<keyword evidence="4 7" id="KW-0812">Transmembrane</keyword>
<feature type="transmembrane region" description="Helical" evidence="7">
    <location>
        <begin position="49"/>
        <end position="66"/>
    </location>
</feature>
<sequence length="451" mass="50679">MKTGRLKQGSAIVSNIILLLDALTVWQAAELATWLRFGGSSTLPLGYDSLIVATSLLAMLCSSLVYQSFRGGSWQAMYGRVVLAWVITIGLLLSWLFFSKSSEAYSRLFVGTWIASMLPLLLLQRTLVMQALRWLHRRGVNTREVLLIGKGPMSNDLAKRAREASWSGFKVTRQVSANDLARITQLASDATYDEVWINLPAHEASSIPAVLDALKHSAADIRVVPDLLTYRMINHGVTFIMGVPMLDISGSALGGINRLIKQIEDYVLASIILLMISPLMLGIAAAVKLTSPGPVIFRQKRHGWGGEEIVVYKFRSMAVHQEHDKVTQATKNDARITPLGAFLRRTSLDELPQFINVLQGRMSIVGPRPHAVQHNHYYKELIPNYMLRHKMKPGITGWAQVNGLRGETDTIDKMKWRVEYDLHYLEHWSVWLDLRIVFLTVFKGFVNKNAY</sequence>
<keyword evidence="10" id="KW-1185">Reference proteome</keyword>
<dbReference type="RefSeq" id="WP_272750566.1">
    <property type="nucleotide sequence ID" value="NZ_JAQQLF010000002.1"/>
</dbReference>
<feature type="domain" description="Bacterial sugar transferase" evidence="8">
    <location>
        <begin position="261"/>
        <end position="444"/>
    </location>
</feature>
<proteinExistence type="inferred from homology"/>
<dbReference type="PANTHER" id="PTHR30576:SF21">
    <property type="entry name" value="UDP-GLUCOSE:UNDECAPRENYL-PHOSPHATE GLUCOSE-1-PHOSPHATE TRANSFERASE"/>
    <property type="match status" value="1"/>
</dbReference>
<evidence type="ECO:0000256" key="7">
    <source>
        <dbReference type="SAM" id="Phobius"/>
    </source>
</evidence>
<feature type="transmembrane region" description="Helical" evidence="7">
    <location>
        <begin position="266"/>
        <end position="287"/>
    </location>
</feature>
<evidence type="ECO:0000256" key="4">
    <source>
        <dbReference type="ARBA" id="ARBA00022692"/>
    </source>
</evidence>
<keyword evidence="6 7" id="KW-0472">Membrane</keyword>
<accession>A0ABT5IU80</accession>
<protein>
    <submittedName>
        <fullName evidence="9">Undecaprenyl-phosphate glucose phosphotransferase</fullName>
        <ecNumber evidence="9">2.7.8.31</ecNumber>
    </submittedName>
</protein>
<feature type="transmembrane region" description="Helical" evidence="7">
    <location>
        <begin position="104"/>
        <end position="123"/>
    </location>
</feature>
<dbReference type="InterPro" id="IPR017475">
    <property type="entry name" value="EPS_sugar_tfrase"/>
</dbReference>
<organism evidence="9 10">
    <name type="scientific">Vogesella aquatica</name>
    <dbReference type="NCBI Taxonomy" id="2984206"/>
    <lineage>
        <taxon>Bacteria</taxon>
        <taxon>Pseudomonadati</taxon>
        <taxon>Pseudomonadota</taxon>
        <taxon>Betaproteobacteria</taxon>
        <taxon>Neisseriales</taxon>
        <taxon>Chromobacteriaceae</taxon>
        <taxon>Vogesella</taxon>
    </lineage>
</organism>
<keyword evidence="5 7" id="KW-1133">Transmembrane helix</keyword>
<dbReference type="Pfam" id="PF13727">
    <property type="entry name" value="CoA_binding_3"/>
    <property type="match status" value="1"/>
</dbReference>
<dbReference type="InterPro" id="IPR017473">
    <property type="entry name" value="Undecaprenyl-P_gluc_Ptfrase"/>
</dbReference>
<gene>
    <name evidence="9" type="ORF">PQU95_02690</name>
</gene>
<feature type="transmembrane region" description="Helical" evidence="7">
    <location>
        <begin position="78"/>
        <end position="98"/>
    </location>
</feature>
<reference evidence="9 10" key="1">
    <citation type="submission" date="2023-01" db="EMBL/GenBank/DDBJ databases">
        <title>Novel species of the genus Vogesella isolated from rivers.</title>
        <authorList>
            <person name="Lu H."/>
        </authorList>
    </citation>
    <scope>NUCLEOTIDE SEQUENCE [LARGE SCALE GENOMIC DNA]</scope>
    <source>
        <strain evidence="9 10">DC21W</strain>
    </source>
</reference>
<evidence type="ECO:0000259" key="8">
    <source>
        <dbReference type="Pfam" id="PF02397"/>
    </source>
</evidence>
<evidence type="ECO:0000313" key="10">
    <source>
        <dbReference type="Proteomes" id="UP001219956"/>
    </source>
</evidence>
<dbReference type="EMBL" id="JAQQLF010000002">
    <property type="protein sequence ID" value="MDC7716131.1"/>
    <property type="molecule type" value="Genomic_DNA"/>
</dbReference>
<evidence type="ECO:0000313" key="9">
    <source>
        <dbReference type="EMBL" id="MDC7716131.1"/>
    </source>
</evidence>
<comment type="similarity">
    <text evidence="2">Belongs to the bacterial sugar transferase family.</text>
</comment>
<comment type="subcellular location">
    <subcellularLocation>
        <location evidence="1">Membrane</location>
        <topology evidence="1">Multi-pass membrane protein</topology>
    </subcellularLocation>
</comment>
<feature type="transmembrane region" description="Helical" evidence="7">
    <location>
        <begin position="12"/>
        <end position="29"/>
    </location>
</feature>
<dbReference type="Pfam" id="PF02397">
    <property type="entry name" value="Bac_transf"/>
    <property type="match status" value="1"/>
</dbReference>
<dbReference type="NCBIfam" id="TIGR03025">
    <property type="entry name" value="EPS_sugtrans"/>
    <property type="match status" value="1"/>
</dbReference>
<dbReference type="NCBIfam" id="TIGR03023">
    <property type="entry name" value="WcaJ_sugtrans"/>
    <property type="match status" value="1"/>
</dbReference>